<evidence type="ECO:0000259" key="2">
    <source>
        <dbReference type="PROSITE" id="PS50846"/>
    </source>
</evidence>
<dbReference type="PROSITE" id="PS01047">
    <property type="entry name" value="HMA_1"/>
    <property type="match status" value="1"/>
</dbReference>
<dbReference type="InterPro" id="IPR017969">
    <property type="entry name" value="Heavy-metal-associated_CS"/>
</dbReference>
<dbReference type="Gene3D" id="3.30.70.100">
    <property type="match status" value="1"/>
</dbReference>
<name>A0A1G8AM01_9MICO</name>
<gene>
    <name evidence="3" type="ORF">SAMN04489810_2419</name>
</gene>
<protein>
    <submittedName>
        <fullName evidence="3">Copper chaperone CopZ</fullName>
    </submittedName>
</protein>
<accession>A0A1G8AM01</accession>
<sequence>MTDRIDLGLKDTSSAGCSCCATTTSAPADLPANATPAVTEDVLVSGMTCAHCVSSVTEEITGIEGVQNVTVELHPGGASRVTINSSTPISSSAVKAAVQEAGYTLAATSV</sequence>
<organism evidence="3 4">
    <name type="scientific">Microbacterium pygmaeum</name>
    <dbReference type="NCBI Taxonomy" id="370764"/>
    <lineage>
        <taxon>Bacteria</taxon>
        <taxon>Bacillati</taxon>
        <taxon>Actinomycetota</taxon>
        <taxon>Actinomycetes</taxon>
        <taxon>Micrococcales</taxon>
        <taxon>Microbacteriaceae</taxon>
        <taxon>Microbacterium</taxon>
    </lineage>
</organism>
<dbReference type="GO" id="GO:0046872">
    <property type="term" value="F:metal ion binding"/>
    <property type="evidence" value="ECO:0007669"/>
    <property type="project" value="UniProtKB-KW"/>
</dbReference>
<dbReference type="RefSeq" id="WP_091490466.1">
    <property type="nucleotide sequence ID" value="NZ_LT629692.1"/>
</dbReference>
<dbReference type="SUPFAM" id="SSF55008">
    <property type="entry name" value="HMA, heavy metal-associated domain"/>
    <property type="match status" value="1"/>
</dbReference>
<dbReference type="InterPro" id="IPR036163">
    <property type="entry name" value="HMA_dom_sf"/>
</dbReference>
<dbReference type="Pfam" id="PF00403">
    <property type="entry name" value="HMA"/>
    <property type="match status" value="1"/>
</dbReference>
<dbReference type="AlphaFoldDB" id="A0A1G8AM01"/>
<dbReference type="OrthoDB" id="9813965at2"/>
<dbReference type="EMBL" id="LT629692">
    <property type="protein sequence ID" value="SDH21964.1"/>
    <property type="molecule type" value="Genomic_DNA"/>
</dbReference>
<reference evidence="3 4" key="1">
    <citation type="submission" date="2016-10" db="EMBL/GenBank/DDBJ databases">
        <authorList>
            <person name="de Groot N.N."/>
        </authorList>
    </citation>
    <scope>NUCLEOTIDE SEQUENCE [LARGE SCALE GENOMIC DNA]</scope>
    <source>
        <strain evidence="3 4">DSM 23142</strain>
    </source>
</reference>
<keyword evidence="4" id="KW-1185">Reference proteome</keyword>
<dbReference type="Proteomes" id="UP000199009">
    <property type="component" value="Chromosome I"/>
</dbReference>
<feature type="domain" description="HMA" evidence="2">
    <location>
        <begin position="38"/>
        <end position="106"/>
    </location>
</feature>
<dbReference type="CDD" id="cd00371">
    <property type="entry name" value="HMA"/>
    <property type="match status" value="1"/>
</dbReference>
<dbReference type="PROSITE" id="PS50846">
    <property type="entry name" value="HMA_2"/>
    <property type="match status" value="1"/>
</dbReference>
<evidence type="ECO:0000256" key="1">
    <source>
        <dbReference type="ARBA" id="ARBA00022723"/>
    </source>
</evidence>
<keyword evidence="1" id="KW-0479">Metal-binding</keyword>
<dbReference type="STRING" id="370764.SAMN04489810_2419"/>
<dbReference type="InterPro" id="IPR006121">
    <property type="entry name" value="HMA_dom"/>
</dbReference>
<evidence type="ECO:0000313" key="4">
    <source>
        <dbReference type="Proteomes" id="UP000199009"/>
    </source>
</evidence>
<evidence type="ECO:0000313" key="3">
    <source>
        <dbReference type="EMBL" id="SDH21964.1"/>
    </source>
</evidence>
<proteinExistence type="predicted"/>